<keyword evidence="3" id="KW-1185">Reference proteome</keyword>
<dbReference type="SUPFAM" id="SSF50891">
    <property type="entry name" value="Cyclophilin-like"/>
    <property type="match status" value="1"/>
</dbReference>
<gene>
    <name evidence="2" type="ORF">P7680_06490</name>
</gene>
<dbReference type="EMBL" id="JARSBO010000003">
    <property type="protein sequence ID" value="MDG4718638.1"/>
    <property type="molecule type" value="Genomic_DNA"/>
</dbReference>
<sequence length="116" mass="12531">MQIAVSANGVDVVYVLNDSTAARELYAQLPMTIEVENYGGIEKIFYPPKKLATSDTPLVKSAKNGTLAYYAPWGDVVMFYDRFGAASGLYELGHAISGAEHIRNLSGTIQIGIVTD</sequence>
<proteinExistence type="predicted"/>
<reference evidence="2 3" key="1">
    <citation type="submission" date="2023-03" db="EMBL/GenBank/DDBJ databases">
        <title>Strain FZY0004 represents a novel species in the genus Thalassospira isolated from seawater.</title>
        <authorList>
            <person name="Fu Z.-Y."/>
        </authorList>
    </citation>
    <scope>NUCLEOTIDE SEQUENCE [LARGE SCALE GENOMIC DNA]</scope>
    <source>
        <strain evidence="2 3">FZY0004</strain>
    </source>
</reference>
<dbReference type="InterPro" id="IPR041183">
    <property type="entry name" value="Cyclophilin-like"/>
</dbReference>
<dbReference type="InterPro" id="IPR029000">
    <property type="entry name" value="Cyclophilin-like_dom_sf"/>
</dbReference>
<comment type="caution">
    <text evidence="2">The sequence shown here is derived from an EMBL/GenBank/DDBJ whole genome shotgun (WGS) entry which is preliminary data.</text>
</comment>
<evidence type="ECO:0000259" key="1">
    <source>
        <dbReference type="Pfam" id="PF18050"/>
    </source>
</evidence>
<dbReference type="Proteomes" id="UP001529180">
    <property type="component" value="Unassembled WGS sequence"/>
</dbReference>
<protein>
    <submittedName>
        <fullName evidence="2">Cyclophilin-like fold protein</fullName>
    </submittedName>
</protein>
<evidence type="ECO:0000313" key="3">
    <source>
        <dbReference type="Proteomes" id="UP001529180"/>
    </source>
</evidence>
<dbReference type="RefSeq" id="WP_114100744.1">
    <property type="nucleotide sequence ID" value="NZ_JARSBO010000003.1"/>
</dbReference>
<organism evidence="2 3">
    <name type="scientific">Thalassospira aquimaris</name>
    <dbReference type="NCBI Taxonomy" id="3037796"/>
    <lineage>
        <taxon>Bacteria</taxon>
        <taxon>Pseudomonadati</taxon>
        <taxon>Pseudomonadota</taxon>
        <taxon>Alphaproteobacteria</taxon>
        <taxon>Rhodospirillales</taxon>
        <taxon>Thalassospiraceae</taxon>
        <taxon>Thalassospira</taxon>
    </lineage>
</organism>
<dbReference type="Gene3D" id="2.40.100.20">
    <property type="match status" value="1"/>
</dbReference>
<accession>A0ABT6G9F3</accession>
<name>A0ABT6G9F3_9PROT</name>
<dbReference type="Pfam" id="PF18050">
    <property type="entry name" value="Cyclophil_like2"/>
    <property type="match status" value="1"/>
</dbReference>
<evidence type="ECO:0000313" key="2">
    <source>
        <dbReference type="EMBL" id="MDG4718638.1"/>
    </source>
</evidence>
<feature type="domain" description="Cyclophilin-like" evidence="1">
    <location>
        <begin position="6"/>
        <end position="113"/>
    </location>
</feature>